<evidence type="ECO:0000313" key="3">
    <source>
        <dbReference type="Proteomes" id="UP000481861"/>
    </source>
</evidence>
<protein>
    <recommendedName>
        <fullName evidence="1">DUF7730 domain-containing protein</fullName>
    </recommendedName>
</protein>
<proteinExistence type="predicted"/>
<dbReference type="OrthoDB" id="5420711at2759"/>
<dbReference type="AlphaFoldDB" id="A0A7C8I2E0"/>
<dbReference type="EMBL" id="JAADJZ010000017">
    <property type="protein sequence ID" value="KAF2869049.1"/>
    <property type="molecule type" value="Genomic_DNA"/>
</dbReference>
<sequence>MDRSHLSLGYAQLPPFLALPREIRDLIYSYVVFYGKIAIEPAIVHIDSSYDPGDEDSEPGDEDSDMELYPLRYPCKSRKTWASPSSDVIDGRTGTTQFTYQHARYQDSTNIHDRRILRDSQIYTSWLDLQVTSVCRQMYAEACELFYSMNTFQFLEDFRIPTALHFLEDRPAKALSKIKSLHLALTEDDCSLDEETTGDQYIHDQNTSEGNFYLRSAYDFYPRLCSLMASPNMQLRHLQLLIETQNPVGSSLDPTLATSLRLNTLATSVRLEEQENIGPSSWVSPLLAIRDLDVITLQWVFFRLLVRKVATVANLMRAKMLKVRREETRAAASLDGNFVDMKIRIMTHYYMDEDWALCVEMESGNVSWQSWYVRPDENGRIQGFCFERQAATELLSELVHVYGDLDQGAACFCTLEGK</sequence>
<accession>A0A7C8I2E0</accession>
<evidence type="ECO:0000313" key="2">
    <source>
        <dbReference type="EMBL" id="KAF2869049.1"/>
    </source>
</evidence>
<reference evidence="2 3" key="1">
    <citation type="submission" date="2020-01" db="EMBL/GenBank/DDBJ databases">
        <authorList>
            <consortium name="DOE Joint Genome Institute"/>
            <person name="Haridas S."/>
            <person name="Albert R."/>
            <person name="Binder M."/>
            <person name="Bloem J."/>
            <person name="Labutti K."/>
            <person name="Salamov A."/>
            <person name="Andreopoulos B."/>
            <person name="Baker S.E."/>
            <person name="Barry K."/>
            <person name="Bills G."/>
            <person name="Bluhm B.H."/>
            <person name="Cannon C."/>
            <person name="Castanera R."/>
            <person name="Culley D.E."/>
            <person name="Daum C."/>
            <person name="Ezra D."/>
            <person name="Gonzalez J.B."/>
            <person name="Henrissat B."/>
            <person name="Kuo A."/>
            <person name="Liang C."/>
            <person name="Lipzen A."/>
            <person name="Lutzoni F."/>
            <person name="Magnuson J."/>
            <person name="Mondo S."/>
            <person name="Nolan M."/>
            <person name="Ohm R."/>
            <person name="Pangilinan J."/>
            <person name="Park H.-J.H."/>
            <person name="Ramirez L."/>
            <person name="Alfaro M."/>
            <person name="Sun H."/>
            <person name="Tritt A."/>
            <person name="Yoshinaga Y."/>
            <person name="Zwiers L.-H.L."/>
            <person name="Turgeon B.G."/>
            <person name="Goodwin S.B."/>
            <person name="Spatafora J.W."/>
            <person name="Crous P.W."/>
            <person name="Grigoriev I.V."/>
        </authorList>
    </citation>
    <scope>NUCLEOTIDE SEQUENCE [LARGE SCALE GENOMIC DNA]</scope>
    <source>
        <strain evidence="2 3">CBS 611.86</strain>
    </source>
</reference>
<dbReference type="Pfam" id="PF24864">
    <property type="entry name" value="DUF7730"/>
    <property type="match status" value="1"/>
</dbReference>
<evidence type="ECO:0000259" key="1">
    <source>
        <dbReference type="Pfam" id="PF24864"/>
    </source>
</evidence>
<dbReference type="PANTHER" id="PTHR38790:SF9">
    <property type="entry name" value="F-BOX DOMAIN-CONTAINING PROTEIN"/>
    <property type="match status" value="1"/>
</dbReference>
<keyword evidence="3" id="KW-1185">Reference proteome</keyword>
<feature type="domain" description="DUF7730" evidence="1">
    <location>
        <begin position="118"/>
        <end position="186"/>
    </location>
</feature>
<comment type="caution">
    <text evidence="2">The sequence shown here is derived from an EMBL/GenBank/DDBJ whole genome shotgun (WGS) entry which is preliminary data.</text>
</comment>
<dbReference type="Proteomes" id="UP000481861">
    <property type="component" value="Unassembled WGS sequence"/>
</dbReference>
<gene>
    <name evidence="2" type="ORF">BDV95DRAFT_578231</name>
</gene>
<name>A0A7C8I2E0_9PLEO</name>
<dbReference type="InterPro" id="IPR056632">
    <property type="entry name" value="DUF7730"/>
</dbReference>
<dbReference type="PANTHER" id="PTHR38790">
    <property type="entry name" value="2EXR DOMAIN-CONTAINING PROTEIN-RELATED"/>
    <property type="match status" value="1"/>
</dbReference>
<organism evidence="2 3">
    <name type="scientific">Massariosphaeria phaeospora</name>
    <dbReference type="NCBI Taxonomy" id="100035"/>
    <lineage>
        <taxon>Eukaryota</taxon>
        <taxon>Fungi</taxon>
        <taxon>Dikarya</taxon>
        <taxon>Ascomycota</taxon>
        <taxon>Pezizomycotina</taxon>
        <taxon>Dothideomycetes</taxon>
        <taxon>Pleosporomycetidae</taxon>
        <taxon>Pleosporales</taxon>
        <taxon>Pleosporales incertae sedis</taxon>
        <taxon>Massariosphaeria</taxon>
    </lineage>
</organism>